<dbReference type="RefSeq" id="WP_022985708.1">
    <property type="nucleotide sequence ID" value="NZ_CAXGPP010000005.1"/>
</dbReference>
<dbReference type="InterPro" id="IPR003749">
    <property type="entry name" value="ThiS/MoaD-like"/>
</dbReference>
<dbReference type="Proteomes" id="UP000283734">
    <property type="component" value="Unassembled WGS sequence"/>
</dbReference>
<protein>
    <submittedName>
        <fullName evidence="1">Sulfur carrier protein ThiS</fullName>
    </submittedName>
</protein>
<evidence type="ECO:0000313" key="2">
    <source>
        <dbReference type="Proteomes" id="UP000283734"/>
    </source>
</evidence>
<organism evidence="1 2">
    <name type="scientific">Alcanivorax profundi</name>
    <dbReference type="NCBI Taxonomy" id="2338368"/>
    <lineage>
        <taxon>Bacteria</taxon>
        <taxon>Pseudomonadati</taxon>
        <taxon>Pseudomonadota</taxon>
        <taxon>Gammaproteobacteria</taxon>
        <taxon>Oceanospirillales</taxon>
        <taxon>Alcanivoracaceae</taxon>
        <taxon>Alcanivorax</taxon>
    </lineage>
</organism>
<dbReference type="InterPro" id="IPR010035">
    <property type="entry name" value="Thi_S"/>
</dbReference>
<dbReference type="InterPro" id="IPR012675">
    <property type="entry name" value="Beta-grasp_dom_sf"/>
</dbReference>
<dbReference type="SUPFAM" id="SSF54285">
    <property type="entry name" value="MoaD/ThiS"/>
    <property type="match status" value="1"/>
</dbReference>
<dbReference type="PANTHER" id="PTHR34472">
    <property type="entry name" value="SULFUR CARRIER PROTEIN THIS"/>
    <property type="match status" value="1"/>
</dbReference>
<evidence type="ECO:0000313" key="1">
    <source>
        <dbReference type="EMBL" id="RJG18298.1"/>
    </source>
</evidence>
<sequence>MNLTVNGDTLTLDGNTITDLVAQLGLTGRRLAVEVNREIIPKSQHGDVALNEGDVVEIVHAIGGG</sequence>
<comment type="caution">
    <text evidence="1">The sequence shown here is derived from an EMBL/GenBank/DDBJ whole genome shotgun (WGS) entry which is preliminary data.</text>
</comment>
<dbReference type="Pfam" id="PF02597">
    <property type="entry name" value="ThiS"/>
    <property type="match status" value="1"/>
</dbReference>
<proteinExistence type="predicted"/>
<name>A0A418XZ39_9GAMM</name>
<dbReference type="NCBIfam" id="TIGR01683">
    <property type="entry name" value="thiS"/>
    <property type="match status" value="1"/>
</dbReference>
<dbReference type="CDD" id="cd00565">
    <property type="entry name" value="Ubl_ThiS"/>
    <property type="match status" value="1"/>
</dbReference>
<dbReference type="EMBL" id="QYYA01000002">
    <property type="protein sequence ID" value="RJG18298.1"/>
    <property type="molecule type" value="Genomic_DNA"/>
</dbReference>
<keyword evidence="2" id="KW-1185">Reference proteome</keyword>
<dbReference type="Gene3D" id="3.10.20.30">
    <property type="match status" value="1"/>
</dbReference>
<dbReference type="PANTHER" id="PTHR34472:SF1">
    <property type="entry name" value="SULFUR CARRIER PROTEIN THIS"/>
    <property type="match status" value="1"/>
</dbReference>
<dbReference type="InterPro" id="IPR016155">
    <property type="entry name" value="Mopterin_synth/thiamin_S_b"/>
</dbReference>
<reference evidence="1 2" key="1">
    <citation type="submission" date="2018-09" db="EMBL/GenBank/DDBJ databases">
        <title>Alcanivorax profundi sp. nov., isolated from 1000 m-depth seawater of the Mariana Trench.</title>
        <authorList>
            <person name="Liu J."/>
        </authorList>
    </citation>
    <scope>NUCLEOTIDE SEQUENCE [LARGE SCALE GENOMIC DNA]</scope>
    <source>
        <strain evidence="1 2">MTEO17</strain>
    </source>
</reference>
<dbReference type="OrthoDB" id="9800283at2"/>
<dbReference type="AlphaFoldDB" id="A0A418XZ39"/>
<accession>A0A418XZ39</accession>
<gene>
    <name evidence="1" type="primary">thiS</name>
    <name evidence="1" type="ORF">D4A39_07445</name>
</gene>